<keyword evidence="3" id="KW-1185">Reference proteome</keyword>
<reference evidence="1 3" key="1">
    <citation type="submission" date="2016-04" db="EMBL/GenBank/DDBJ databases">
        <authorList>
            <person name="Evans L.H."/>
            <person name="Alamgir A."/>
            <person name="Owens N."/>
            <person name="Weber N.D."/>
            <person name="Virtaneva K."/>
            <person name="Barbian K."/>
            <person name="Babar A."/>
            <person name="Rosenke K."/>
        </authorList>
    </citation>
    <scope>NUCLEOTIDE SEQUENCE [LARGE SCALE GENOMIC DNA]</scope>
    <source>
        <strain evidence="1 3">JL2886</strain>
    </source>
</reference>
<name>A0A1B0ZVS6_9RHOB</name>
<reference evidence="2 4" key="2">
    <citation type="submission" date="2023-02" db="EMBL/GenBank/DDBJ databases">
        <title>Population genomics of bacteria associated with diatom.</title>
        <authorList>
            <person name="Xie J."/>
            <person name="Wang H."/>
        </authorList>
    </citation>
    <scope>NUCLEOTIDE SEQUENCE [LARGE SCALE GENOMIC DNA]</scope>
    <source>
        <strain evidence="2 4">PT47_8</strain>
    </source>
</reference>
<sequence length="119" mass="13391">MKGLALLAVVAATFGAVETAKADSLKWTIRSDYPHIVSLEFYSQDYRRAWPGDGQVYIVDDYDVREYSLSCETGETICYGAWVRGDSNKYWGVGLNNSQRCNDCCYTCGYGDTDLRILN</sequence>
<evidence type="ECO:0000313" key="1">
    <source>
        <dbReference type="EMBL" id="ANP38198.1"/>
    </source>
</evidence>
<dbReference type="Proteomes" id="UP001218364">
    <property type="component" value="Unassembled WGS sequence"/>
</dbReference>
<evidence type="ECO:0000313" key="2">
    <source>
        <dbReference type="EMBL" id="MDE4166435.1"/>
    </source>
</evidence>
<evidence type="ECO:0000313" key="3">
    <source>
        <dbReference type="Proteomes" id="UP000092565"/>
    </source>
</evidence>
<dbReference type="EMBL" id="CP015124">
    <property type="protein sequence ID" value="ANP38198.1"/>
    <property type="molecule type" value="Genomic_DNA"/>
</dbReference>
<organism evidence="1 3">
    <name type="scientific">Phaeobacter gallaeciensis</name>
    <dbReference type="NCBI Taxonomy" id="60890"/>
    <lineage>
        <taxon>Bacteria</taxon>
        <taxon>Pseudomonadati</taxon>
        <taxon>Pseudomonadota</taxon>
        <taxon>Alphaproteobacteria</taxon>
        <taxon>Rhodobacterales</taxon>
        <taxon>Roseobacteraceae</taxon>
        <taxon>Phaeobacter</taxon>
    </lineage>
</organism>
<protein>
    <submittedName>
        <fullName evidence="1">Uncharacterized protein</fullName>
    </submittedName>
</protein>
<accession>A0A1B0ZVS6</accession>
<dbReference type="OrthoDB" id="7677739at2"/>
<proteinExistence type="predicted"/>
<evidence type="ECO:0000313" key="4">
    <source>
        <dbReference type="Proteomes" id="UP001218364"/>
    </source>
</evidence>
<gene>
    <name evidence="1" type="ORF">JL2886_03319</name>
    <name evidence="2" type="ORF">PXK24_12085</name>
</gene>
<dbReference type="Proteomes" id="UP000092565">
    <property type="component" value="Chromosome"/>
</dbReference>
<dbReference type="EMBL" id="JARCJK010000005">
    <property type="protein sequence ID" value="MDE4166435.1"/>
    <property type="molecule type" value="Genomic_DNA"/>
</dbReference>
<dbReference type="AlphaFoldDB" id="A0A1B0ZVS6"/>
<dbReference type="RefSeq" id="WP_065272893.1">
    <property type="nucleotide sequence ID" value="NZ_CP015124.1"/>
</dbReference>